<accession>A0A1Y1WMG3</accession>
<organism evidence="3 4">
    <name type="scientific">Linderina pennispora</name>
    <dbReference type="NCBI Taxonomy" id="61395"/>
    <lineage>
        <taxon>Eukaryota</taxon>
        <taxon>Fungi</taxon>
        <taxon>Fungi incertae sedis</taxon>
        <taxon>Zoopagomycota</taxon>
        <taxon>Kickxellomycotina</taxon>
        <taxon>Kickxellomycetes</taxon>
        <taxon>Kickxellales</taxon>
        <taxon>Kickxellaceae</taxon>
        <taxon>Linderina</taxon>
    </lineage>
</organism>
<dbReference type="OrthoDB" id="191139at2759"/>
<comment type="caution">
    <text evidence="3">The sequence shown here is derived from an EMBL/GenBank/DDBJ whole genome shotgun (WGS) entry which is preliminary data.</text>
</comment>
<evidence type="ECO:0000313" key="4">
    <source>
        <dbReference type="Proteomes" id="UP000193922"/>
    </source>
</evidence>
<keyword evidence="1" id="KW-0560">Oxidoreductase</keyword>
<comment type="similarity">
    <text evidence="2">Belongs to the short-chain dehydrogenases/reductases (SDR) family.</text>
</comment>
<evidence type="ECO:0000256" key="2">
    <source>
        <dbReference type="RuleBase" id="RU000363"/>
    </source>
</evidence>
<reference evidence="3 4" key="1">
    <citation type="submission" date="2016-07" db="EMBL/GenBank/DDBJ databases">
        <title>Pervasive Adenine N6-methylation of Active Genes in Fungi.</title>
        <authorList>
            <consortium name="DOE Joint Genome Institute"/>
            <person name="Mondo S.J."/>
            <person name="Dannebaum R.O."/>
            <person name="Kuo R.C."/>
            <person name="Labutti K."/>
            <person name="Haridas S."/>
            <person name="Kuo A."/>
            <person name="Salamov A."/>
            <person name="Ahrendt S.R."/>
            <person name="Lipzen A."/>
            <person name="Sullivan W."/>
            <person name="Andreopoulos W.B."/>
            <person name="Clum A."/>
            <person name="Lindquist E."/>
            <person name="Daum C."/>
            <person name="Ramamoorthy G.K."/>
            <person name="Gryganskyi A."/>
            <person name="Culley D."/>
            <person name="Magnuson J.K."/>
            <person name="James T.Y."/>
            <person name="O'Malley M.A."/>
            <person name="Stajich J.E."/>
            <person name="Spatafora J.W."/>
            <person name="Visel A."/>
            <person name="Grigoriev I.V."/>
        </authorList>
    </citation>
    <scope>NUCLEOTIDE SEQUENCE [LARGE SCALE GENOMIC DNA]</scope>
    <source>
        <strain evidence="3 4">ATCC 12442</strain>
    </source>
</reference>
<dbReference type="Proteomes" id="UP000193922">
    <property type="component" value="Unassembled WGS sequence"/>
</dbReference>
<evidence type="ECO:0000256" key="1">
    <source>
        <dbReference type="ARBA" id="ARBA00023002"/>
    </source>
</evidence>
<dbReference type="InterPro" id="IPR036291">
    <property type="entry name" value="NAD(P)-bd_dom_sf"/>
</dbReference>
<evidence type="ECO:0000313" key="3">
    <source>
        <dbReference type="EMBL" id="ORX74314.1"/>
    </source>
</evidence>
<dbReference type="SUPFAM" id="SSF51735">
    <property type="entry name" value="NAD(P)-binding Rossmann-fold domains"/>
    <property type="match status" value="1"/>
</dbReference>
<dbReference type="CDD" id="cd05327">
    <property type="entry name" value="retinol-DH_like_SDR_c_like"/>
    <property type="match status" value="1"/>
</dbReference>
<sequence>MTLASVANTIQSMVLSRTNTGSKPLVLLASGAQLFTDISYGLLSKIDRSVPSASSRIDRILMDHRDAHRDDTADVQKVAIVTGANSGIGFVTANALARAGYQTILACRNPELAQEALDTLKRQTGLENFEVMQLDLASLESVNGFVKQFKAKYETLDILVNNAGVMMCPYSQTKDGTEMQFGINHIGHFALTTQLLDSLKAAKGGARIVNVASLASYMTTGIDYSAIEDKENYDRNNNYAMAKLANVTFSNALARKLQGTNVTVNSLHPGSIKTNLTRHVGTGAIMDTIFNMVLIDAQAGALTSIYLALSPDVEGASGKYYSRCEATNPHPKALDEAEQDRLWKYSENLVAKKHASM</sequence>
<dbReference type="PRINTS" id="PR00081">
    <property type="entry name" value="GDHRDH"/>
</dbReference>
<dbReference type="STRING" id="61395.A0A1Y1WMG3"/>
<dbReference type="EMBL" id="MCFD01000001">
    <property type="protein sequence ID" value="ORX74314.1"/>
    <property type="molecule type" value="Genomic_DNA"/>
</dbReference>
<gene>
    <name evidence="3" type="ORF">DL89DRAFT_264231</name>
</gene>
<protein>
    <submittedName>
        <fullName evidence="3">NAD(P)-binding protein</fullName>
    </submittedName>
</protein>
<proteinExistence type="inferred from homology"/>
<dbReference type="AlphaFoldDB" id="A0A1Y1WMG3"/>
<dbReference type="PRINTS" id="PR00080">
    <property type="entry name" value="SDRFAMILY"/>
</dbReference>
<dbReference type="GO" id="GO:0016491">
    <property type="term" value="F:oxidoreductase activity"/>
    <property type="evidence" value="ECO:0007669"/>
    <property type="project" value="UniProtKB-KW"/>
</dbReference>
<dbReference type="InterPro" id="IPR002347">
    <property type="entry name" value="SDR_fam"/>
</dbReference>
<dbReference type="PANTHER" id="PTHR43157:SF31">
    <property type="entry name" value="PHOSPHATIDYLINOSITOL-GLYCAN BIOSYNTHESIS CLASS F PROTEIN"/>
    <property type="match status" value="1"/>
</dbReference>
<name>A0A1Y1WMG3_9FUNG</name>
<dbReference type="PANTHER" id="PTHR43157">
    <property type="entry name" value="PHOSPHATIDYLINOSITOL-GLYCAN BIOSYNTHESIS CLASS F PROTEIN-RELATED"/>
    <property type="match status" value="1"/>
</dbReference>
<dbReference type="GeneID" id="63802808"/>
<dbReference type="RefSeq" id="XP_040747525.1">
    <property type="nucleotide sequence ID" value="XM_040886160.1"/>
</dbReference>
<dbReference type="Pfam" id="PF00106">
    <property type="entry name" value="adh_short"/>
    <property type="match status" value="1"/>
</dbReference>
<dbReference type="Gene3D" id="3.40.50.720">
    <property type="entry name" value="NAD(P)-binding Rossmann-like Domain"/>
    <property type="match status" value="1"/>
</dbReference>
<keyword evidence="4" id="KW-1185">Reference proteome</keyword>